<comment type="subunit">
    <text evidence="3 11">Monomer.</text>
</comment>
<dbReference type="Pfam" id="PF09412">
    <property type="entry name" value="XendoU"/>
    <property type="match status" value="1"/>
</dbReference>
<evidence type="ECO:0000256" key="7">
    <source>
        <dbReference type="ARBA" id="ARBA00022801"/>
    </source>
</evidence>
<evidence type="ECO:0000256" key="1">
    <source>
        <dbReference type="ARBA" id="ARBA00001936"/>
    </source>
</evidence>
<dbReference type="CDD" id="cd21159">
    <property type="entry name" value="XendoU"/>
    <property type="match status" value="1"/>
</dbReference>
<sequence length="352" mass="40682">MTSTLVKPLVAALVLLAVSRGSTVTDDQLREVTNSMWILDENEVGSLLELDLQGDKFANCSENFTPLFTKHPPFIKGTWPYFMNLLDNYEPDVQISENPWSGAEQELKEFVEQLWITKPIILAKDFLIQNEFVQNQDEFQEKFKTIWFERYKRCSRDCALRSSSGFEHVFLGEIKSQNPIGFHGWAYFSEKEKDRQIDYQGVKHFKRLSKDYVFVQVSFKFRDYCKDITSLLIGSSVELEMAILTVCWFARPNGGCPAQMGRFNVTVMTFVQDMKYVGSGYISDVVGTDWIAPPNTESNQPNGQRRQRDQFDRTQLLDLPLKRFLVNSGNHLATVDREKDQTRKDNVSNLPF</sequence>
<evidence type="ECO:0000256" key="4">
    <source>
        <dbReference type="ARBA" id="ARBA00022722"/>
    </source>
</evidence>
<feature type="domain" description="EndoU" evidence="12">
    <location>
        <begin position="25"/>
        <end position="286"/>
    </location>
</feature>
<dbReference type="GO" id="GO:0004521">
    <property type="term" value="F:RNA endonuclease activity"/>
    <property type="evidence" value="ECO:0007669"/>
    <property type="project" value="UniProtKB-UniRule"/>
</dbReference>
<dbReference type="InterPro" id="IPR037227">
    <property type="entry name" value="EndoU-like"/>
</dbReference>
<evidence type="ECO:0000256" key="2">
    <source>
        <dbReference type="ARBA" id="ARBA00010168"/>
    </source>
</evidence>
<dbReference type="OrthoDB" id="430326at2759"/>
<feature type="signal peptide" evidence="11">
    <location>
        <begin position="1"/>
        <end position="21"/>
    </location>
</feature>
<evidence type="ECO:0000256" key="11">
    <source>
        <dbReference type="RuleBase" id="RU367085"/>
    </source>
</evidence>
<proteinExistence type="inferred from homology"/>
<dbReference type="PROSITE" id="PS51959">
    <property type="entry name" value="ENDOU"/>
    <property type="match status" value="1"/>
</dbReference>
<evidence type="ECO:0000256" key="9">
    <source>
        <dbReference type="ARBA" id="ARBA00023211"/>
    </source>
</evidence>
<name>A0A7R8WF40_9CRUS</name>
<evidence type="ECO:0000256" key="10">
    <source>
        <dbReference type="ARBA" id="ARBA00023239"/>
    </source>
</evidence>
<gene>
    <name evidence="13" type="ORF">CTOB1V02_LOCUS7061</name>
</gene>
<evidence type="ECO:0000256" key="3">
    <source>
        <dbReference type="ARBA" id="ARBA00011245"/>
    </source>
</evidence>
<comment type="cofactor">
    <cofactor evidence="1 11">
        <name>Mn(2+)</name>
        <dbReference type="ChEBI" id="CHEBI:29035"/>
    </cofactor>
</comment>
<keyword evidence="10" id="KW-0456">Lyase</keyword>
<evidence type="ECO:0000313" key="13">
    <source>
        <dbReference type="EMBL" id="CAD7229188.1"/>
    </source>
</evidence>
<keyword evidence="9 11" id="KW-0464">Manganese</keyword>
<dbReference type="EMBL" id="OB661923">
    <property type="protein sequence ID" value="CAD7229188.1"/>
    <property type="molecule type" value="Genomic_DNA"/>
</dbReference>
<reference evidence="13" key="1">
    <citation type="submission" date="2020-11" db="EMBL/GenBank/DDBJ databases">
        <authorList>
            <person name="Tran Van P."/>
        </authorList>
    </citation>
    <scope>NUCLEOTIDE SEQUENCE</scope>
</reference>
<dbReference type="GO" id="GO:0046872">
    <property type="term" value="F:metal ion binding"/>
    <property type="evidence" value="ECO:0007669"/>
    <property type="project" value="UniProtKB-UniRule"/>
</dbReference>
<dbReference type="PANTHER" id="PTHR12439">
    <property type="entry name" value="PLACENTAL PROTEIN 11-RELATED"/>
    <property type="match status" value="1"/>
</dbReference>
<dbReference type="InterPro" id="IPR018998">
    <property type="entry name" value="EndoU_C"/>
</dbReference>
<dbReference type="GO" id="GO:0016787">
    <property type="term" value="F:hydrolase activity"/>
    <property type="evidence" value="ECO:0007669"/>
    <property type="project" value="UniProtKB-KW"/>
</dbReference>
<dbReference type="SUPFAM" id="SSF142877">
    <property type="entry name" value="EndoU-like"/>
    <property type="match status" value="1"/>
</dbReference>
<evidence type="ECO:0000256" key="5">
    <source>
        <dbReference type="ARBA" id="ARBA00022723"/>
    </source>
</evidence>
<keyword evidence="6 11" id="KW-0255">Endonuclease</keyword>
<keyword evidence="4 11" id="KW-0540">Nuclease</keyword>
<dbReference type="InterPro" id="IPR039787">
    <property type="entry name" value="ENDOU"/>
</dbReference>
<keyword evidence="5 11" id="KW-0479">Metal-binding</keyword>
<keyword evidence="11" id="KW-0732">Signal</keyword>
<accession>A0A7R8WF40</accession>
<dbReference type="AlphaFoldDB" id="A0A7R8WF40"/>
<organism evidence="13">
    <name type="scientific">Cyprideis torosa</name>
    <dbReference type="NCBI Taxonomy" id="163714"/>
    <lineage>
        <taxon>Eukaryota</taxon>
        <taxon>Metazoa</taxon>
        <taxon>Ecdysozoa</taxon>
        <taxon>Arthropoda</taxon>
        <taxon>Crustacea</taxon>
        <taxon>Oligostraca</taxon>
        <taxon>Ostracoda</taxon>
        <taxon>Podocopa</taxon>
        <taxon>Podocopida</taxon>
        <taxon>Cytherocopina</taxon>
        <taxon>Cytheroidea</taxon>
        <taxon>Cytherideidae</taxon>
        <taxon>Cyprideis</taxon>
    </lineage>
</organism>
<feature type="chain" id="PRO_5040558278" description="EndoU domain-containing protein" evidence="11">
    <location>
        <begin position="22"/>
        <end position="352"/>
    </location>
</feature>
<dbReference type="PANTHER" id="PTHR12439:SF11">
    <property type="entry name" value="URIDYLATE-SPECIFIC ENDORIBONUCLEASE"/>
    <property type="match status" value="1"/>
</dbReference>
<keyword evidence="7 11" id="KW-0378">Hydrolase</keyword>
<keyword evidence="8 11" id="KW-0694">RNA-binding</keyword>
<dbReference type="GO" id="GO:0016829">
    <property type="term" value="F:lyase activity"/>
    <property type="evidence" value="ECO:0007669"/>
    <property type="project" value="UniProtKB-KW"/>
</dbReference>
<evidence type="ECO:0000256" key="6">
    <source>
        <dbReference type="ARBA" id="ARBA00022759"/>
    </source>
</evidence>
<dbReference type="GO" id="GO:0003723">
    <property type="term" value="F:RNA binding"/>
    <property type="evidence" value="ECO:0007669"/>
    <property type="project" value="UniProtKB-UniRule"/>
</dbReference>
<protein>
    <recommendedName>
        <fullName evidence="12">EndoU domain-containing protein</fullName>
    </recommendedName>
</protein>
<comment type="similarity">
    <text evidence="2 11">Belongs to the ENDOU family.</text>
</comment>
<evidence type="ECO:0000259" key="12">
    <source>
        <dbReference type="PROSITE" id="PS51959"/>
    </source>
</evidence>
<evidence type="ECO:0000256" key="8">
    <source>
        <dbReference type="ARBA" id="ARBA00022884"/>
    </source>
</evidence>